<evidence type="ECO:0000256" key="2">
    <source>
        <dbReference type="ARBA" id="ARBA00007883"/>
    </source>
</evidence>
<feature type="transmembrane region" description="Helical" evidence="8">
    <location>
        <begin position="387"/>
        <end position="404"/>
    </location>
</feature>
<keyword evidence="13" id="KW-1185">Reference proteome</keyword>
<evidence type="ECO:0000256" key="6">
    <source>
        <dbReference type="ARBA" id="ARBA00023136"/>
    </source>
</evidence>
<feature type="transmembrane region" description="Helical" evidence="8">
    <location>
        <begin position="262"/>
        <end position="281"/>
    </location>
</feature>
<evidence type="ECO:0000313" key="12">
    <source>
        <dbReference type="EMBL" id="KAL0576801.1"/>
    </source>
</evidence>
<evidence type="ECO:0000256" key="9">
    <source>
        <dbReference type="SAM" id="SignalP"/>
    </source>
</evidence>
<feature type="transmembrane region" description="Helical" evidence="8">
    <location>
        <begin position="293"/>
        <end position="312"/>
    </location>
</feature>
<evidence type="ECO:0000256" key="3">
    <source>
        <dbReference type="ARBA" id="ARBA00022692"/>
    </source>
</evidence>
<evidence type="ECO:0000313" key="13">
    <source>
        <dbReference type="Proteomes" id="UP001465976"/>
    </source>
</evidence>
<feature type="compositionally biased region" description="Basic and acidic residues" evidence="7">
    <location>
        <begin position="630"/>
        <end position="651"/>
    </location>
</feature>
<gene>
    <name evidence="12" type="ORF">V5O48_005171</name>
</gene>
<evidence type="ECO:0000256" key="1">
    <source>
        <dbReference type="ARBA" id="ARBA00004141"/>
    </source>
</evidence>
<protein>
    <submittedName>
        <fullName evidence="12">Uncharacterized protein</fullName>
    </submittedName>
</protein>
<dbReference type="PANTHER" id="PTHR21229">
    <property type="entry name" value="LUNG SEVEN TRANSMEMBRANE RECEPTOR"/>
    <property type="match status" value="1"/>
</dbReference>
<keyword evidence="6 8" id="KW-0472">Membrane</keyword>
<sequence length="651" mass="72658">MVIDRLKFYLAFLVLLFIQSAHSYEVPVLDTDYDRQICSGMWASEKTFINGTKSSYKSSVFSQTNSPPVTFDASSQGQLAMVIYEWTDAPFLGKVTSTEDEIIPQKTYICTTKAAAAGFCTPDQYGHFILDLPTDKKIDDTSFWAARVELPATRGSRGDDGSEVTSSSFWDNPEGNPTPPPSEYDSPWKRNPSPEGIYHYTEPIQYLVRKTGYYCVAIIPFTVKNNAARQENAPHPSYTGTVLFRNKFDGKLPATDYPKVNFYFAMFLVYATIAAAWGWLCYKHVQDILPLQYYLSGLVGLLVIEMVANWGMRFNHMTTPKTQRRLIGYYRYLNAHGRGTASTVFLIVVAILDAGRNSMSFFMLLVVCLGLSVVRESLERTMLKCQALAGAHFIFGILYAIGIVELELESTSGLVLLLFVIPLAFTLSGFLLWIMYALNATITELRARKQRYKLRMFEKLNWVLMFSVCIILIFFIVSSFSFSGRLAEDIITKITLPNHGRSAGGSSMGGSPCSISSRFPRSHTSGDPPRTTEDESLSPSLLEPLCLSFSFGISTLAMSEELAQDEADAEDYDMEALESSSRRRDDDEATLVGGRGGHGPVANDDVVFEIGDDDDDDQTPGGYRRMGRPSGERRHGEEDERKGLISSSERD</sequence>
<feature type="chain" id="PRO_5047522452" evidence="9">
    <location>
        <begin position="24"/>
        <end position="651"/>
    </location>
</feature>
<feature type="compositionally biased region" description="Acidic residues" evidence="7">
    <location>
        <begin position="606"/>
        <end position="618"/>
    </location>
</feature>
<reference evidence="12 13" key="1">
    <citation type="submission" date="2024-02" db="EMBL/GenBank/DDBJ databases">
        <title>A draft genome for the cacao thread blight pathogen Marasmius crinis-equi.</title>
        <authorList>
            <person name="Cohen S.P."/>
            <person name="Baruah I.K."/>
            <person name="Amoako-Attah I."/>
            <person name="Bukari Y."/>
            <person name="Meinhardt L.W."/>
            <person name="Bailey B.A."/>
        </authorList>
    </citation>
    <scope>NUCLEOTIDE SEQUENCE [LARGE SCALE GENOMIC DNA]</scope>
    <source>
        <strain evidence="12 13">GH-76</strain>
    </source>
</reference>
<dbReference type="Pfam" id="PF06814">
    <property type="entry name" value="GOST_TM"/>
    <property type="match status" value="1"/>
</dbReference>
<accession>A0ABR3FN09</accession>
<keyword evidence="4 9" id="KW-0732">Signal</keyword>
<keyword evidence="3 8" id="KW-0812">Transmembrane</keyword>
<evidence type="ECO:0000256" key="8">
    <source>
        <dbReference type="SAM" id="Phobius"/>
    </source>
</evidence>
<dbReference type="InterPro" id="IPR053937">
    <property type="entry name" value="GOST_TM"/>
</dbReference>
<dbReference type="Proteomes" id="UP001465976">
    <property type="component" value="Unassembled WGS sequence"/>
</dbReference>
<evidence type="ECO:0000256" key="7">
    <source>
        <dbReference type="SAM" id="MobiDB-lite"/>
    </source>
</evidence>
<comment type="similarity">
    <text evidence="2">Belongs to the LU7TM family.</text>
</comment>
<keyword evidence="5 8" id="KW-1133">Transmembrane helix</keyword>
<feature type="transmembrane region" description="Helical" evidence="8">
    <location>
        <begin position="460"/>
        <end position="482"/>
    </location>
</feature>
<feature type="region of interest" description="Disordered" evidence="7">
    <location>
        <begin position="501"/>
        <end position="538"/>
    </location>
</feature>
<dbReference type="InterPro" id="IPR053938">
    <property type="entry name" value="PTM1-like_N"/>
</dbReference>
<feature type="region of interest" description="Disordered" evidence="7">
    <location>
        <begin position="154"/>
        <end position="188"/>
    </location>
</feature>
<dbReference type="EMBL" id="JBAHYK010000197">
    <property type="protein sequence ID" value="KAL0576801.1"/>
    <property type="molecule type" value="Genomic_DNA"/>
</dbReference>
<feature type="region of interest" description="Disordered" evidence="7">
    <location>
        <begin position="564"/>
        <end position="651"/>
    </location>
</feature>
<feature type="compositionally biased region" description="Acidic residues" evidence="7">
    <location>
        <begin position="564"/>
        <end position="576"/>
    </location>
</feature>
<evidence type="ECO:0000256" key="5">
    <source>
        <dbReference type="ARBA" id="ARBA00022989"/>
    </source>
</evidence>
<dbReference type="InterPro" id="IPR009637">
    <property type="entry name" value="GPR107/GPR108-like"/>
</dbReference>
<feature type="transmembrane region" description="Helical" evidence="8">
    <location>
        <begin position="358"/>
        <end position="375"/>
    </location>
</feature>
<evidence type="ECO:0000259" key="10">
    <source>
        <dbReference type="Pfam" id="PF06814"/>
    </source>
</evidence>
<name>A0ABR3FN09_9AGAR</name>
<dbReference type="PANTHER" id="PTHR21229:SF1">
    <property type="entry name" value="GH17801P"/>
    <property type="match status" value="1"/>
</dbReference>
<comment type="caution">
    <text evidence="12">The sequence shown here is derived from an EMBL/GenBank/DDBJ whole genome shotgun (WGS) entry which is preliminary data.</text>
</comment>
<feature type="transmembrane region" description="Helical" evidence="8">
    <location>
        <begin position="416"/>
        <end position="439"/>
    </location>
</feature>
<organism evidence="12 13">
    <name type="scientific">Marasmius crinis-equi</name>
    <dbReference type="NCBI Taxonomy" id="585013"/>
    <lineage>
        <taxon>Eukaryota</taxon>
        <taxon>Fungi</taxon>
        <taxon>Dikarya</taxon>
        <taxon>Basidiomycota</taxon>
        <taxon>Agaricomycotina</taxon>
        <taxon>Agaricomycetes</taxon>
        <taxon>Agaricomycetidae</taxon>
        <taxon>Agaricales</taxon>
        <taxon>Marasmiineae</taxon>
        <taxon>Marasmiaceae</taxon>
        <taxon>Marasmius</taxon>
    </lineage>
</organism>
<comment type="subcellular location">
    <subcellularLocation>
        <location evidence="1">Membrane</location>
        <topology evidence="1">Multi-pass membrane protein</topology>
    </subcellularLocation>
</comment>
<evidence type="ECO:0000256" key="4">
    <source>
        <dbReference type="ARBA" id="ARBA00022729"/>
    </source>
</evidence>
<evidence type="ECO:0000259" key="11">
    <source>
        <dbReference type="Pfam" id="PF21902"/>
    </source>
</evidence>
<dbReference type="Pfam" id="PF21902">
    <property type="entry name" value="PTM1-like_N"/>
    <property type="match status" value="1"/>
</dbReference>
<feature type="domain" description="GOST seven transmembrane" evidence="10">
    <location>
        <begin position="258"/>
        <end position="478"/>
    </location>
</feature>
<proteinExistence type="inferred from homology"/>
<feature type="signal peptide" evidence="9">
    <location>
        <begin position="1"/>
        <end position="23"/>
    </location>
</feature>
<feature type="domain" description="PTM1-like N-terminal" evidence="11">
    <location>
        <begin position="35"/>
        <end position="136"/>
    </location>
</feature>